<sequence>MIDAAIIAGVKRFLPSEFGSDLQSEKALELIRQFFQGKVDTAEYLKGKESEGLSCTRLSQGLFSSCNAIKIGYMGFDLKTDKAMLIDEGEGRWSTTTLPTIELALKNAILDIDGTTNHIVYVAPFTVSQNDMLAALERVTNSTWAVTRIDGERQKDLGKQKFAKGDFGGAPLIVSYINCVEGHGGNFATYRETWNDRLGLPKESLDAALKIVLADAN</sequence>
<evidence type="ECO:0000256" key="2">
    <source>
        <dbReference type="ARBA" id="ARBA00023002"/>
    </source>
</evidence>
<keyword evidence="2" id="KW-0560">Oxidoreductase</keyword>
<feature type="domain" description="NmrA-like" evidence="3">
    <location>
        <begin position="1"/>
        <end position="152"/>
    </location>
</feature>
<evidence type="ECO:0000313" key="5">
    <source>
        <dbReference type="Proteomes" id="UP001358417"/>
    </source>
</evidence>
<dbReference type="SUPFAM" id="SSF51735">
    <property type="entry name" value="NAD(P)-binding Rossmann-fold domains"/>
    <property type="match status" value="1"/>
</dbReference>
<gene>
    <name evidence="4" type="ORF">LTR84_007393</name>
</gene>
<dbReference type="Gene3D" id="3.90.25.10">
    <property type="entry name" value="UDP-galactose 4-epimerase, domain 1"/>
    <property type="match status" value="1"/>
</dbReference>
<evidence type="ECO:0000256" key="1">
    <source>
        <dbReference type="ARBA" id="ARBA00022857"/>
    </source>
</evidence>
<dbReference type="Gene3D" id="3.40.50.720">
    <property type="entry name" value="NAD(P)-binding Rossmann-like Domain"/>
    <property type="match status" value="1"/>
</dbReference>
<proteinExistence type="predicted"/>
<dbReference type="GO" id="GO:0016491">
    <property type="term" value="F:oxidoreductase activity"/>
    <property type="evidence" value="ECO:0007669"/>
    <property type="project" value="UniProtKB-KW"/>
</dbReference>
<dbReference type="InterPro" id="IPR036291">
    <property type="entry name" value="NAD(P)-bd_dom_sf"/>
</dbReference>
<dbReference type="PANTHER" id="PTHR47706">
    <property type="entry name" value="NMRA-LIKE FAMILY PROTEIN"/>
    <property type="match status" value="1"/>
</dbReference>
<dbReference type="Pfam" id="PF05368">
    <property type="entry name" value="NmrA"/>
    <property type="match status" value="1"/>
</dbReference>
<accession>A0AAV9MYE0</accession>
<evidence type="ECO:0000259" key="3">
    <source>
        <dbReference type="Pfam" id="PF05368"/>
    </source>
</evidence>
<name>A0AAV9MYE0_9EURO</name>
<organism evidence="4 5">
    <name type="scientific">Exophiala bonariae</name>
    <dbReference type="NCBI Taxonomy" id="1690606"/>
    <lineage>
        <taxon>Eukaryota</taxon>
        <taxon>Fungi</taxon>
        <taxon>Dikarya</taxon>
        <taxon>Ascomycota</taxon>
        <taxon>Pezizomycotina</taxon>
        <taxon>Eurotiomycetes</taxon>
        <taxon>Chaetothyriomycetidae</taxon>
        <taxon>Chaetothyriales</taxon>
        <taxon>Herpotrichiellaceae</taxon>
        <taxon>Exophiala</taxon>
    </lineage>
</organism>
<dbReference type="RefSeq" id="XP_064702215.1">
    <property type="nucleotide sequence ID" value="XM_064850946.1"/>
</dbReference>
<dbReference type="InterPro" id="IPR008030">
    <property type="entry name" value="NmrA-like"/>
</dbReference>
<dbReference type="EMBL" id="JAVRRD010000029">
    <property type="protein sequence ID" value="KAK5046632.1"/>
    <property type="molecule type" value="Genomic_DNA"/>
</dbReference>
<dbReference type="GeneID" id="89975559"/>
<evidence type="ECO:0000313" key="4">
    <source>
        <dbReference type="EMBL" id="KAK5046632.1"/>
    </source>
</evidence>
<reference evidence="4 5" key="1">
    <citation type="submission" date="2023-08" db="EMBL/GenBank/DDBJ databases">
        <title>Black Yeasts Isolated from many extreme environments.</title>
        <authorList>
            <person name="Coleine C."/>
            <person name="Stajich J.E."/>
            <person name="Selbmann L."/>
        </authorList>
    </citation>
    <scope>NUCLEOTIDE SEQUENCE [LARGE SCALE GENOMIC DNA]</scope>
    <source>
        <strain evidence="4 5">CCFEE 5792</strain>
    </source>
</reference>
<keyword evidence="5" id="KW-1185">Reference proteome</keyword>
<dbReference type="InterPro" id="IPR051609">
    <property type="entry name" value="NmrA/Isoflavone_reductase-like"/>
</dbReference>
<dbReference type="PANTHER" id="PTHR47706:SF9">
    <property type="entry name" value="NMRA-LIKE DOMAIN-CONTAINING PROTEIN-RELATED"/>
    <property type="match status" value="1"/>
</dbReference>
<dbReference type="AlphaFoldDB" id="A0AAV9MYE0"/>
<dbReference type="Proteomes" id="UP001358417">
    <property type="component" value="Unassembled WGS sequence"/>
</dbReference>
<comment type="caution">
    <text evidence="4">The sequence shown here is derived from an EMBL/GenBank/DDBJ whole genome shotgun (WGS) entry which is preliminary data.</text>
</comment>
<keyword evidence="1" id="KW-0521">NADP</keyword>
<protein>
    <recommendedName>
        <fullName evidence="3">NmrA-like domain-containing protein</fullName>
    </recommendedName>
</protein>